<dbReference type="SUPFAM" id="SSF51735">
    <property type="entry name" value="NAD(P)-binding Rossmann-fold domains"/>
    <property type="match status" value="1"/>
</dbReference>
<dbReference type="InterPro" id="IPR006115">
    <property type="entry name" value="6PGDH_NADP-bd"/>
</dbReference>
<feature type="compositionally biased region" description="Gly residues" evidence="4">
    <location>
        <begin position="347"/>
        <end position="357"/>
    </location>
</feature>
<dbReference type="AlphaFoldDB" id="A0A0A0J4Z8"/>
<evidence type="ECO:0000259" key="5">
    <source>
        <dbReference type="SMART" id="SM01350"/>
    </source>
</evidence>
<dbReference type="InterPro" id="IPR006183">
    <property type="entry name" value="Pgluconate_DH"/>
</dbReference>
<dbReference type="EMBL" id="AVPJ01000013">
    <property type="protein sequence ID" value="KGN31157.1"/>
    <property type="molecule type" value="Genomic_DNA"/>
</dbReference>
<dbReference type="InterPro" id="IPR013328">
    <property type="entry name" value="6PGD_dom2"/>
</dbReference>
<protein>
    <submittedName>
        <fullName evidence="6">6-phosphogluconate dehydrogenase</fullName>
    </submittedName>
</protein>
<keyword evidence="3" id="KW-0311">Gluconate utilization</keyword>
<dbReference type="InterPro" id="IPR006184">
    <property type="entry name" value="6PGdom_BS"/>
</dbReference>
<evidence type="ECO:0000313" key="7">
    <source>
        <dbReference type="Proteomes" id="UP000030002"/>
    </source>
</evidence>
<dbReference type="GO" id="GO:0006098">
    <property type="term" value="P:pentose-phosphate shunt"/>
    <property type="evidence" value="ECO:0007669"/>
    <property type="project" value="InterPro"/>
</dbReference>
<reference evidence="6 7" key="1">
    <citation type="submission" date="2013-08" db="EMBL/GenBank/DDBJ databases">
        <title>The genome sequence of Knoellia sinensis.</title>
        <authorList>
            <person name="Zhu W."/>
            <person name="Wang G."/>
        </authorList>
    </citation>
    <scope>NUCLEOTIDE SEQUENCE [LARGE SCALE GENOMIC DNA]</scope>
    <source>
        <strain evidence="6 7">KCTC 19936</strain>
    </source>
</reference>
<dbReference type="GO" id="GO:0019521">
    <property type="term" value="P:D-gluconate metabolic process"/>
    <property type="evidence" value="ECO:0007669"/>
    <property type="project" value="UniProtKB-KW"/>
</dbReference>
<dbReference type="GO" id="GO:0050661">
    <property type="term" value="F:NADP binding"/>
    <property type="evidence" value="ECO:0007669"/>
    <property type="project" value="InterPro"/>
</dbReference>
<dbReference type="OrthoDB" id="9804542at2"/>
<dbReference type="Pfam" id="PF03446">
    <property type="entry name" value="NAD_binding_2"/>
    <property type="match status" value="1"/>
</dbReference>
<name>A0A0A0J4Z8_9MICO</name>
<keyword evidence="7" id="KW-1185">Reference proteome</keyword>
<dbReference type="InterPro" id="IPR008927">
    <property type="entry name" value="6-PGluconate_DH-like_C_sf"/>
</dbReference>
<dbReference type="PROSITE" id="PS00461">
    <property type="entry name" value="6PGD"/>
    <property type="match status" value="1"/>
</dbReference>
<organism evidence="6 7">
    <name type="scientific">Knoellia sinensis KCTC 19936</name>
    <dbReference type="NCBI Taxonomy" id="1385520"/>
    <lineage>
        <taxon>Bacteria</taxon>
        <taxon>Bacillati</taxon>
        <taxon>Actinomycetota</taxon>
        <taxon>Actinomycetes</taxon>
        <taxon>Micrococcales</taxon>
        <taxon>Intrasporangiaceae</taxon>
        <taxon>Knoellia</taxon>
    </lineage>
</organism>
<dbReference type="PANTHER" id="PTHR11811">
    <property type="entry name" value="6-PHOSPHOGLUCONATE DEHYDROGENASE"/>
    <property type="match status" value="1"/>
</dbReference>
<dbReference type="eggNOG" id="COG1023">
    <property type="taxonomic scope" value="Bacteria"/>
</dbReference>
<evidence type="ECO:0000256" key="1">
    <source>
        <dbReference type="ARBA" id="ARBA00008419"/>
    </source>
</evidence>
<comment type="similarity">
    <text evidence="1">Belongs to the 6-phosphogluconate dehydrogenase family.</text>
</comment>
<dbReference type="NCBIfam" id="NF007161">
    <property type="entry name" value="PRK09599.1"/>
    <property type="match status" value="1"/>
</dbReference>
<dbReference type="STRING" id="1385520.N802_04805"/>
<proteinExistence type="inferred from homology"/>
<evidence type="ECO:0000256" key="3">
    <source>
        <dbReference type="ARBA" id="ARBA00023064"/>
    </source>
</evidence>
<feature type="domain" description="6-phosphogluconate dehydrogenase C-terminal" evidence="5">
    <location>
        <begin position="162"/>
        <end position="361"/>
    </location>
</feature>
<accession>A0A0A0J4Z8</accession>
<dbReference type="Gene3D" id="3.40.50.720">
    <property type="entry name" value="NAD(P)-binding Rossmann-like Domain"/>
    <property type="match status" value="1"/>
</dbReference>
<dbReference type="Pfam" id="PF00393">
    <property type="entry name" value="6PGD"/>
    <property type="match status" value="1"/>
</dbReference>
<evidence type="ECO:0000313" key="6">
    <source>
        <dbReference type="EMBL" id="KGN31157.1"/>
    </source>
</evidence>
<dbReference type="InterPro" id="IPR004849">
    <property type="entry name" value="6DGDH_YqeC"/>
</dbReference>
<dbReference type="InterPro" id="IPR006114">
    <property type="entry name" value="6PGDH_C"/>
</dbReference>
<comment type="caution">
    <text evidence="6">The sequence shown here is derived from an EMBL/GenBank/DDBJ whole genome shotgun (WGS) entry which is preliminary data.</text>
</comment>
<dbReference type="GO" id="GO:0004616">
    <property type="term" value="F:phosphogluconate dehydrogenase (decarboxylating) activity"/>
    <property type="evidence" value="ECO:0007669"/>
    <property type="project" value="InterPro"/>
</dbReference>
<dbReference type="SMART" id="SM01350">
    <property type="entry name" value="6PGD"/>
    <property type="match status" value="1"/>
</dbReference>
<dbReference type="InterPro" id="IPR036291">
    <property type="entry name" value="NAD(P)-bd_dom_sf"/>
</dbReference>
<dbReference type="PRINTS" id="PR00076">
    <property type="entry name" value="6PGDHDRGNASE"/>
</dbReference>
<dbReference type="RefSeq" id="WP_052110004.1">
    <property type="nucleotide sequence ID" value="NZ_AVPJ01000013.1"/>
</dbReference>
<dbReference type="NCBIfam" id="TIGR00872">
    <property type="entry name" value="gnd_rel"/>
    <property type="match status" value="1"/>
</dbReference>
<dbReference type="SUPFAM" id="SSF48179">
    <property type="entry name" value="6-phosphogluconate dehydrogenase C-terminal domain-like"/>
    <property type="match status" value="1"/>
</dbReference>
<keyword evidence="2" id="KW-0560">Oxidoreductase</keyword>
<dbReference type="Gene3D" id="1.10.1040.10">
    <property type="entry name" value="N-(1-d-carboxylethyl)-l-norvaline Dehydrogenase, domain 2"/>
    <property type="match status" value="1"/>
</dbReference>
<feature type="compositionally biased region" description="Low complexity" evidence="4">
    <location>
        <begin position="325"/>
        <end position="346"/>
    </location>
</feature>
<feature type="compositionally biased region" description="Low complexity" evidence="4">
    <location>
        <begin position="358"/>
        <end position="377"/>
    </location>
</feature>
<gene>
    <name evidence="6" type="ORF">N802_04805</name>
</gene>
<dbReference type="Proteomes" id="UP000030002">
    <property type="component" value="Unassembled WGS sequence"/>
</dbReference>
<feature type="region of interest" description="Disordered" evidence="4">
    <location>
        <begin position="305"/>
        <end position="386"/>
    </location>
</feature>
<evidence type="ECO:0000256" key="4">
    <source>
        <dbReference type="SAM" id="MobiDB-lite"/>
    </source>
</evidence>
<evidence type="ECO:0000256" key="2">
    <source>
        <dbReference type="ARBA" id="ARBA00023002"/>
    </source>
</evidence>
<sequence>MQLGLIGLGKMGGNMRERIRRAGHEVVGFDHNPKVSDVKTLPALVKALEAPRVVWVMVPHGDPTRETVAKLADLLDKGDLVIDGGNSRFTDDIENEKLLKAKGIGYLDCGVSGGIWGLENGYGLMVGGTKTNVAKAMPIFDALRPEGPRDEGFVHAGDIGAGHYVKMVHNGIEYGLMHAYAEGYELLEKKDIVKDVPGSFKAWSRGTVVRSWLLDLMVKALEENPDLEDVSDYTADSGEGRWTVEEAIANAVPMPVISASLFARFASRQQSSPTMQAVAALRGQFGGHHVMTLKEGDDLRAEAAMGPKKVKTAQVKAAKKEKPTKSATKAAAKGRKVAAAGPSSGSGSTGAAGGPTSGTGTAKKTAAAKKAGSTAASTRKRAAKKA</sequence>